<evidence type="ECO:0000313" key="2">
    <source>
        <dbReference type="Proteomes" id="UP001432027"/>
    </source>
</evidence>
<evidence type="ECO:0000313" key="1">
    <source>
        <dbReference type="EMBL" id="GMS80467.1"/>
    </source>
</evidence>
<dbReference type="AlphaFoldDB" id="A0AAV5SCP0"/>
<keyword evidence="2" id="KW-1185">Reference proteome</keyword>
<sequence length="116" mass="13056">LVIFLMMIRHAKRAFHVIETRNSRSRSLLHVDVAIEEAIDDFSFLLLFGSRGSLEGEVCSLSTDSFPIGAVRSRTEIETFFSLLHRAILNDEICFLLIISLEGIDCSLNTKLLSRG</sequence>
<proteinExistence type="predicted"/>
<reference evidence="1" key="1">
    <citation type="submission" date="2023-10" db="EMBL/GenBank/DDBJ databases">
        <title>Genome assembly of Pristionchus species.</title>
        <authorList>
            <person name="Yoshida K."/>
            <person name="Sommer R.J."/>
        </authorList>
    </citation>
    <scope>NUCLEOTIDE SEQUENCE</scope>
    <source>
        <strain evidence="1">RS0144</strain>
    </source>
</reference>
<feature type="non-terminal residue" evidence="1">
    <location>
        <position position="116"/>
    </location>
</feature>
<organism evidence="1 2">
    <name type="scientific">Pristionchus entomophagus</name>
    <dbReference type="NCBI Taxonomy" id="358040"/>
    <lineage>
        <taxon>Eukaryota</taxon>
        <taxon>Metazoa</taxon>
        <taxon>Ecdysozoa</taxon>
        <taxon>Nematoda</taxon>
        <taxon>Chromadorea</taxon>
        <taxon>Rhabditida</taxon>
        <taxon>Rhabditina</taxon>
        <taxon>Diplogasteromorpha</taxon>
        <taxon>Diplogasteroidea</taxon>
        <taxon>Neodiplogasteridae</taxon>
        <taxon>Pristionchus</taxon>
    </lineage>
</organism>
<dbReference type="Proteomes" id="UP001432027">
    <property type="component" value="Unassembled WGS sequence"/>
</dbReference>
<protein>
    <submittedName>
        <fullName evidence="1">Uncharacterized protein</fullName>
    </submittedName>
</protein>
<comment type="caution">
    <text evidence="1">The sequence shown here is derived from an EMBL/GenBank/DDBJ whole genome shotgun (WGS) entry which is preliminary data.</text>
</comment>
<name>A0AAV5SCP0_9BILA</name>
<feature type="non-terminal residue" evidence="1">
    <location>
        <position position="1"/>
    </location>
</feature>
<gene>
    <name evidence="1" type="ORF">PENTCL1PPCAC_2642</name>
</gene>
<accession>A0AAV5SCP0</accession>
<dbReference type="EMBL" id="BTSX01000001">
    <property type="protein sequence ID" value="GMS80467.1"/>
    <property type="molecule type" value="Genomic_DNA"/>
</dbReference>